<dbReference type="EMBL" id="OC321319">
    <property type="protein sequence ID" value="CAD7409841.1"/>
    <property type="molecule type" value="Genomic_DNA"/>
</dbReference>
<evidence type="ECO:0000256" key="1">
    <source>
        <dbReference type="SAM" id="MobiDB-lite"/>
    </source>
</evidence>
<dbReference type="AlphaFoldDB" id="A0A7R9D858"/>
<accession>A0A7R9D858</accession>
<gene>
    <name evidence="2" type="ORF">TCEB3V08_LOCUS10210</name>
</gene>
<evidence type="ECO:0000313" key="2">
    <source>
        <dbReference type="EMBL" id="CAD7409841.1"/>
    </source>
</evidence>
<protein>
    <submittedName>
        <fullName evidence="2">Uncharacterized protein</fullName>
    </submittedName>
</protein>
<sequence>MLPPFTQYYFVPYIGEEDWEQSHEVLAGLSEEQNELEARLATLWQDEDNIPQEQGSEDSRPEVPVTTNPTKSPPKEFSVLDAFRRDGKFSLAHIPPPPLPAHTHKDAGRHLPMAFLPRQESPGIPFMTPTGRGMRLGRPDMVPPMMPPGMLPQNRGFVGSPSFPTLVPTGPRYNVWTALAWVAESVCVFQRGICCYLLHQRGSSICLSLAAWTENMDWGSGLGFLPITRKGMRRRLQRREIARRHEIPKSTLFTILNMRQEIVNVMQKEFHNVKVKNLKGPIHANLEQAIQEWFSKHRAQSVPLNGPIIHKKAELVFLAKNTTGIQPLD</sequence>
<organism evidence="2">
    <name type="scientific">Timema cristinae</name>
    <name type="common">Walking stick</name>
    <dbReference type="NCBI Taxonomy" id="61476"/>
    <lineage>
        <taxon>Eukaryota</taxon>
        <taxon>Metazoa</taxon>
        <taxon>Ecdysozoa</taxon>
        <taxon>Arthropoda</taxon>
        <taxon>Hexapoda</taxon>
        <taxon>Insecta</taxon>
        <taxon>Pterygota</taxon>
        <taxon>Neoptera</taxon>
        <taxon>Polyneoptera</taxon>
        <taxon>Phasmatodea</taxon>
        <taxon>Timematodea</taxon>
        <taxon>Timematoidea</taxon>
        <taxon>Timematidae</taxon>
        <taxon>Timema</taxon>
    </lineage>
</organism>
<feature type="region of interest" description="Disordered" evidence="1">
    <location>
        <begin position="43"/>
        <end position="76"/>
    </location>
</feature>
<proteinExistence type="predicted"/>
<reference evidence="2" key="1">
    <citation type="submission" date="2020-11" db="EMBL/GenBank/DDBJ databases">
        <authorList>
            <person name="Tran Van P."/>
        </authorList>
    </citation>
    <scope>NUCLEOTIDE SEQUENCE</scope>
</reference>
<name>A0A7R9D858_TIMCR</name>